<dbReference type="CDD" id="cd16443">
    <property type="entry name" value="LplA"/>
    <property type="match status" value="1"/>
</dbReference>
<keyword evidence="6" id="KW-0067">ATP-binding</keyword>
<evidence type="ECO:0000256" key="2">
    <source>
        <dbReference type="ARBA" id="ARBA00005124"/>
    </source>
</evidence>
<evidence type="ECO:0000313" key="9">
    <source>
        <dbReference type="EMBL" id="MPL94273.1"/>
    </source>
</evidence>
<dbReference type="PROSITE" id="PS51733">
    <property type="entry name" value="BPL_LPL_CATALYTIC"/>
    <property type="match status" value="1"/>
</dbReference>
<dbReference type="SUPFAM" id="SSF55681">
    <property type="entry name" value="Class II aaRS and biotin synthetases"/>
    <property type="match status" value="1"/>
</dbReference>
<dbReference type="NCBIfam" id="TIGR00545">
    <property type="entry name" value="lipoyltrans"/>
    <property type="match status" value="1"/>
</dbReference>
<comment type="pathway">
    <text evidence="2">Protein modification; protein lipoylation via exogenous pathway; protein N(6)-(lipoyl)lysine from lipoate: step 1/2.</text>
</comment>
<gene>
    <name evidence="9" type="primary">lplJ_3</name>
    <name evidence="9" type="ORF">SDC9_40424</name>
</gene>
<dbReference type="GO" id="GO:0005737">
    <property type="term" value="C:cytoplasm"/>
    <property type="evidence" value="ECO:0007669"/>
    <property type="project" value="TreeGrafter"/>
</dbReference>
<dbReference type="InterPro" id="IPR004143">
    <property type="entry name" value="BPL_LPL_catalytic"/>
</dbReference>
<dbReference type="GO" id="GO:0017118">
    <property type="term" value="F:lipoyltransferase activity"/>
    <property type="evidence" value="ECO:0007669"/>
    <property type="project" value="TreeGrafter"/>
</dbReference>
<evidence type="ECO:0000256" key="3">
    <source>
        <dbReference type="ARBA" id="ARBA00012367"/>
    </source>
</evidence>
<dbReference type="PANTHER" id="PTHR12561">
    <property type="entry name" value="LIPOATE-PROTEIN LIGASE"/>
    <property type="match status" value="1"/>
</dbReference>
<accession>A0A644VV87</accession>
<dbReference type="GO" id="GO:0016979">
    <property type="term" value="F:lipoate-protein ligase activity"/>
    <property type="evidence" value="ECO:0007669"/>
    <property type="project" value="UniProtKB-EC"/>
</dbReference>
<dbReference type="GO" id="GO:0009249">
    <property type="term" value="P:protein lipoylation"/>
    <property type="evidence" value="ECO:0007669"/>
    <property type="project" value="InterPro"/>
</dbReference>
<evidence type="ECO:0000256" key="4">
    <source>
        <dbReference type="ARBA" id="ARBA00022598"/>
    </source>
</evidence>
<protein>
    <recommendedName>
        <fullName evidence="3">lipoate--protein ligase</fullName>
        <ecNumber evidence="3">6.3.1.20</ecNumber>
    </recommendedName>
</protein>
<reference evidence="9" key="1">
    <citation type="submission" date="2019-08" db="EMBL/GenBank/DDBJ databases">
        <authorList>
            <person name="Kucharzyk K."/>
            <person name="Murdoch R.W."/>
            <person name="Higgins S."/>
            <person name="Loffler F."/>
        </authorList>
    </citation>
    <scope>NUCLEOTIDE SEQUENCE</scope>
</reference>
<dbReference type="AlphaFoldDB" id="A0A644VV87"/>
<evidence type="ECO:0000256" key="7">
    <source>
        <dbReference type="ARBA" id="ARBA00048037"/>
    </source>
</evidence>
<dbReference type="FunFam" id="3.30.930.10:FF:000072">
    <property type="entry name" value="Lipoate--protein ligase"/>
    <property type="match status" value="1"/>
</dbReference>
<comment type="pathway">
    <text evidence="1">Protein modification; protein lipoylation via exogenous pathway; protein N(6)-(lipoyl)lysine from lipoate: step 2/2.</text>
</comment>
<dbReference type="UniPathway" id="UPA00537">
    <property type="reaction ID" value="UER00594"/>
</dbReference>
<dbReference type="SUPFAM" id="SSF82649">
    <property type="entry name" value="SufE/NifU"/>
    <property type="match status" value="1"/>
</dbReference>
<evidence type="ECO:0000259" key="8">
    <source>
        <dbReference type="PROSITE" id="PS51733"/>
    </source>
</evidence>
<keyword evidence="5" id="KW-0547">Nucleotide-binding</keyword>
<evidence type="ECO:0000256" key="6">
    <source>
        <dbReference type="ARBA" id="ARBA00022840"/>
    </source>
</evidence>
<organism evidence="9">
    <name type="scientific">bioreactor metagenome</name>
    <dbReference type="NCBI Taxonomy" id="1076179"/>
    <lineage>
        <taxon>unclassified sequences</taxon>
        <taxon>metagenomes</taxon>
        <taxon>ecological metagenomes</taxon>
    </lineage>
</organism>
<dbReference type="InterPro" id="IPR045864">
    <property type="entry name" value="aa-tRNA-synth_II/BPL/LPL"/>
</dbReference>
<dbReference type="InterPro" id="IPR019491">
    <property type="entry name" value="Lipoate_protein_ligase_C"/>
</dbReference>
<feature type="domain" description="BPL/LPL catalytic" evidence="8">
    <location>
        <begin position="28"/>
        <end position="214"/>
    </location>
</feature>
<dbReference type="Pfam" id="PF10437">
    <property type="entry name" value="Lip_prot_lig_C"/>
    <property type="match status" value="1"/>
</dbReference>
<dbReference type="Gene3D" id="3.30.930.10">
    <property type="entry name" value="Bira Bifunctional Protein, Domain 2"/>
    <property type="match status" value="1"/>
</dbReference>
<dbReference type="InterPro" id="IPR004562">
    <property type="entry name" value="LipoylTrfase_LipoateP_Ligase"/>
</dbReference>
<proteinExistence type="predicted"/>
<evidence type="ECO:0000256" key="5">
    <source>
        <dbReference type="ARBA" id="ARBA00022741"/>
    </source>
</evidence>
<dbReference type="GO" id="GO:0005524">
    <property type="term" value="F:ATP binding"/>
    <property type="evidence" value="ECO:0007669"/>
    <property type="project" value="UniProtKB-KW"/>
</dbReference>
<comment type="caution">
    <text evidence="9">The sequence shown here is derived from an EMBL/GenBank/DDBJ whole genome shotgun (WGS) entry which is preliminary data.</text>
</comment>
<sequence length="330" mass="37168">MAMYYLESASTDPTYNLALEEYVFNELPRTGEYFMLWRNHNAIVVGKHQNTAEEVCLPFVRQHNVKVVRRLSGGGAVYHDLGNLNYTFVRDASGGQLDLAAFCVPVVQALHHLGVEAVLSGRNDITIDGKKFSGNAQYLREGRVMHHGTLMFDSDLEVLANALNVSADKIESKGVKSVRSRVTNIRAHLKRDMSVSEFKSVLLDYMIKANGMRPYPLTPQDQEGILALKRLRYDTWDWNYGASPPFRIRKERRVEGCGILQIFMEAEGGVITAFSVRGDFFSTGDPDELGRALLGVRLREEDLSTALADLDVDFYFKNLNRNGLIDIILQ</sequence>
<dbReference type="EMBL" id="VSSQ01000421">
    <property type="protein sequence ID" value="MPL94273.1"/>
    <property type="molecule type" value="Genomic_DNA"/>
</dbReference>
<keyword evidence="4 9" id="KW-0436">Ligase</keyword>
<name>A0A644VV87_9ZZZZ</name>
<dbReference type="EC" id="6.3.1.20" evidence="3"/>
<comment type="catalytic activity">
    <reaction evidence="7">
        <text>L-lysyl-[lipoyl-carrier protein] + (R)-lipoate + ATP = N(6)-[(R)-lipoyl]-L-lysyl-[lipoyl-carrier protein] + AMP + diphosphate + H(+)</text>
        <dbReference type="Rhea" id="RHEA:49288"/>
        <dbReference type="Rhea" id="RHEA-COMP:10500"/>
        <dbReference type="Rhea" id="RHEA-COMP:10502"/>
        <dbReference type="ChEBI" id="CHEBI:15378"/>
        <dbReference type="ChEBI" id="CHEBI:29969"/>
        <dbReference type="ChEBI" id="CHEBI:30616"/>
        <dbReference type="ChEBI" id="CHEBI:33019"/>
        <dbReference type="ChEBI" id="CHEBI:83088"/>
        <dbReference type="ChEBI" id="CHEBI:83099"/>
        <dbReference type="ChEBI" id="CHEBI:456215"/>
        <dbReference type="EC" id="6.3.1.20"/>
    </reaction>
</comment>
<dbReference type="PANTHER" id="PTHR12561:SF3">
    <property type="entry name" value="LIPOYLTRANSFERASE 1, MITOCHONDRIAL"/>
    <property type="match status" value="1"/>
</dbReference>
<dbReference type="Pfam" id="PF21948">
    <property type="entry name" value="LplA-B_cat"/>
    <property type="match status" value="1"/>
</dbReference>
<evidence type="ECO:0000256" key="1">
    <source>
        <dbReference type="ARBA" id="ARBA00005085"/>
    </source>
</evidence>
<dbReference type="Gene3D" id="3.30.390.50">
    <property type="entry name" value="CO dehydrogenase flavoprotein, C-terminal domain"/>
    <property type="match status" value="1"/>
</dbReference>